<accession>A0A2T1NAL9</accession>
<name>A0A2T1NAL9_9FLAO</name>
<organism evidence="2 3">
    <name type="scientific">Mesoflavibacter zeaxanthinifaciens subsp. sabulilitoris</name>
    <dbReference type="NCBI Taxonomy" id="1520893"/>
    <lineage>
        <taxon>Bacteria</taxon>
        <taxon>Pseudomonadati</taxon>
        <taxon>Bacteroidota</taxon>
        <taxon>Flavobacteriia</taxon>
        <taxon>Flavobacteriales</taxon>
        <taxon>Flavobacteriaceae</taxon>
        <taxon>Mesoflavibacter</taxon>
    </lineage>
</organism>
<gene>
    <name evidence="2" type="ORF">C7H61_09365</name>
</gene>
<evidence type="ECO:0000313" key="3">
    <source>
        <dbReference type="Proteomes" id="UP000238430"/>
    </source>
</evidence>
<dbReference type="AlphaFoldDB" id="A0A2T1NAL9"/>
<reference evidence="2 3" key="1">
    <citation type="submission" date="2018-03" db="EMBL/GenBank/DDBJ databases">
        <title>Mesoflavibacter sp. HG37 and Mesoflavibacter sp. HG96 sp.nov., two marine bacteria isolated from seawater of Western Pacific Ocean.</title>
        <authorList>
            <person name="Cheng H."/>
            <person name="Wu Y.-H."/>
            <person name="Guo L.-L."/>
            <person name="Xu X.-W."/>
        </authorList>
    </citation>
    <scope>NUCLEOTIDE SEQUENCE [LARGE SCALE GENOMIC DNA]</scope>
    <source>
        <strain evidence="2 3">KCTC 42117</strain>
    </source>
</reference>
<dbReference type="RefSeq" id="WP_106679166.1">
    <property type="nucleotide sequence ID" value="NZ_JACHWV010000003.1"/>
</dbReference>
<feature type="chain" id="PRO_5015727941" evidence="1">
    <location>
        <begin position="22"/>
        <end position="151"/>
    </location>
</feature>
<evidence type="ECO:0000256" key="1">
    <source>
        <dbReference type="SAM" id="SignalP"/>
    </source>
</evidence>
<sequence>MKTRFFLSLICLIGLTFSLNATPVSFDNPEDTPTEILQQAQPTEVVVANTVDANAFVLDYSYNDYSFTSVASNQNVAVVNFVNADVNHLDTYPLIDFRKHKIDLTPNFYNYNTTPILKYNRLLNNKDKQYNFKSWYNKSTSFLRLKTPFPF</sequence>
<dbReference type="Proteomes" id="UP000238430">
    <property type="component" value="Unassembled WGS sequence"/>
</dbReference>
<protein>
    <submittedName>
        <fullName evidence="2">Uncharacterized protein</fullName>
    </submittedName>
</protein>
<evidence type="ECO:0000313" key="2">
    <source>
        <dbReference type="EMBL" id="PSG89155.1"/>
    </source>
</evidence>
<keyword evidence="1" id="KW-0732">Signal</keyword>
<proteinExistence type="predicted"/>
<feature type="signal peptide" evidence="1">
    <location>
        <begin position="1"/>
        <end position="21"/>
    </location>
</feature>
<keyword evidence="3" id="KW-1185">Reference proteome</keyword>
<dbReference type="EMBL" id="PXOT01000024">
    <property type="protein sequence ID" value="PSG89155.1"/>
    <property type="molecule type" value="Genomic_DNA"/>
</dbReference>
<comment type="caution">
    <text evidence="2">The sequence shown here is derived from an EMBL/GenBank/DDBJ whole genome shotgun (WGS) entry which is preliminary data.</text>
</comment>